<comment type="caution">
    <text evidence="6">Lacks conserved residue(s) required for the propagation of feature annotation.</text>
</comment>
<dbReference type="SUPFAM" id="SSF55383">
    <property type="entry name" value="Copper amine oxidase, domain N"/>
    <property type="match status" value="1"/>
</dbReference>
<feature type="region of interest" description="Disordered" evidence="7">
    <location>
        <begin position="1"/>
        <end position="62"/>
    </location>
</feature>
<accession>L0E9K5</accession>
<dbReference type="PANTHER" id="PTHR14226:SF29">
    <property type="entry name" value="NEUROPATHY TARGET ESTERASE SWS"/>
    <property type="match status" value="1"/>
</dbReference>
<dbReference type="InterPro" id="IPR016035">
    <property type="entry name" value="Acyl_Trfase/lysoPLipase"/>
</dbReference>
<dbReference type="Gene3D" id="3.30.457.10">
    <property type="entry name" value="Copper amine oxidase-like, N-terminal domain"/>
    <property type="match status" value="1"/>
</dbReference>
<dbReference type="Pfam" id="PF01734">
    <property type="entry name" value="Patatin"/>
    <property type="match status" value="1"/>
</dbReference>
<dbReference type="Pfam" id="PF25601">
    <property type="entry name" value="AAA_lid_14"/>
    <property type="match status" value="1"/>
</dbReference>
<dbReference type="eggNOG" id="COG1752">
    <property type="taxonomic scope" value="Bacteria"/>
</dbReference>
<keyword evidence="1" id="KW-0547">Nucleotide-binding</keyword>
<evidence type="ECO:0000259" key="8">
    <source>
        <dbReference type="PROSITE" id="PS51635"/>
    </source>
</evidence>
<keyword evidence="4" id="KW-0442">Lipid degradation</keyword>
<dbReference type="Pfam" id="PF07833">
    <property type="entry name" value="Cu_amine_oxidN1"/>
    <property type="match status" value="1"/>
</dbReference>
<name>L0E9K5_THECK</name>
<dbReference type="Gene3D" id="3.40.1090.10">
    <property type="entry name" value="Cytosolic phospholipase A2 catalytic domain"/>
    <property type="match status" value="1"/>
</dbReference>
<keyword evidence="2 9" id="KW-0378">Hydrolase</keyword>
<evidence type="ECO:0000313" key="10">
    <source>
        <dbReference type="Proteomes" id="UP000010795"/>
    </source>
</evidence>
<evidence type="ECO:0000256" key="7">
    <source>
        <dbReference type="SAM" id="MobiDB-lite"/>
    </source>
</evidence>
<dbReference type="GO" id="GO:0016042">
    <property type="term" value="P:lipid catabolic process"/>
    <property type="evidence" value="ECO:0007669"/>
    <property type="project" value="UniProtKB-KW"/>
</dbReference>
<organism evidence="9 10">
    <name type="scientific">Thermobacillus composti (strain DSM 18247 / JCM 13945 / KWC4)</name>
    <dbReference type="NCBI Taxonomy" id="717605"/>
    <lineage>
        <taxon>Bacteria</taxon>
        <taxon>Bacillati</taxon>
        <taxon>Bacillota</taxon>
        <taxon>Bacilli</taxon>
        <taxon>Bacillales</taxon>
        <taxon>Paenibacillaceae</taxon>
        <taxon>Thermobacillus</taxon>
    </lineage>
</organism>
<evidence type="ECO:0000256" key="1">
    <source>
        <dbReference type="ARBA" id="ARBA00022741"/>
    </source>
</evidence>
<evidence type="ECO:0000256" key="2">
    <source>
        <dbReference type="ARBA" id="ARBA00022801"/>
    </source>
</evidence>
<dbReference type="Proteomes" id="UP000010795">
    <property type="component" value="Chromosome"/>
</dbReference>
<evidence type="ECO:0000256" key="3">
    <source>
        <dbReference type="ARBA" id="ARBA00022840"/>
    </source>
</evidence>
<evidence type="ECO:0000256" key="5">
    <source>
        <dbReference type="ARBA" id="ARBA00023098"/>
    </source>
</evidence>
<dbReference type="PANTHER" id="PTHR14226">
    <property type="entry name" value="NEUROPATHY TARGET ESTERASE/SWISS CHEESE D.MELANOGASTER"/>
    <property type="match status" value="1"/>
</dbReference>
<dbReference type="AlphaFoldDB" id="L0E9K5"/>
<keyword evidence="5" id="KW-0443">Lipid metabolism</keyword>
<keyword evidence="3" id="KW-0067">ATP-binding</keyword>
<dbReference type="Gene3D" id="1.10.8.60">
    <property type="match status" value="1"/>
</dbReference>
<dbReference type="KEGG" id="tco:Theco_0788"/>
<dbReference type="EMBL" id="CP003255">
    <property type="protein sequence ID" value="AGA56988.1"/>
    <property type="molecule type" value="Genomic_DNA"/>
</dbReference>
<feature type="domain" description="PNPLA" evidence="8">
    <location>
        <begin position="214"/>
        <end position="287"/>
    </location>
</feature>
<dbReference type="InterPro" id="IPR058031">
    <property type="entry name" value="AAA_lid_NorR"/>
</dbReference>
<dbReference type="GO" id="GO:0016787">
    <property type="term" value="F:hydrolase activity"/>
    <property type="evidence" value="ECO:0007669"/>
    <property type="project" value="UniProtKB-KW"/>
</dbReference>
<evidence type="ECO:0000313" key="9">
    <source>
        <dbReference type="EMBL" id="AGA56988.1"/>
    </source>
</evidence>
<gene>
    <name evidence="9" type="ordered locus">Theco_0788</name>
</gene>
<evidence type="ECO:0000256" key="4">
    <source>
        <dbReference type="ARBA" id="ARBA00022963"/>
    </source>
</evidence>
<dbReference type="InterPro" id="IPR012854">
    <property type="entry name" value="Cu_amine_oxidase-like_N"/>
</dbReference>
<protein>
    <submittedName>
        <fullName evidence="9">Putative esterase of the alpha-beta hydrolase superfamily</fullName>
    </submittedName>
</protein>
<dbReference type="InterPro" id="IPR036582">
    <property type="entry name" value="Mao_N_sf"/>
</dbReference>
<dbReference type="PROSITE" id="PS51635">
    <property type="entry name" value="PNPLA"/>
    <property type="match status" value="1"/>
</dbReference>
<dbReference type="HOGENOM" id="CLU_969539_0_0_9"/>
<dbReference type="InterPro" id="IPR002641">
    <property type="entry name" value="PNPLA_dom"/>
</dbReference>
<reference evidence="10" key="1">
    <citation type="submission" date="2012-01" db="EMBL/GenBank/DDBJ databases">
        <title>Complete sequence of chromosome of Thermobacillus composti KWC4.</title>
        <authorList>
            <person name="Lucas S."/>
            <person name="Han J."/>
            <person name="Lapidus A."/>
            <person name="Cheng J.-F."/>
            <person name="Goodwin L."/>
            <person name="Pitluck S."/>
            <person name="Peters L."/>
            <person name="Ovchinnikova G."/>
            <person name="Teshima H."/>
            <person name="Detter J.C."/>
            <person name="Han C."/>
            <person name="Tapia R."/>
            <person name="Land M."/>
            <person name="Hauser L."/>
            <person name="Kyrpides N."/>
            <person name="Ivanova N."/>
            <person name="Pagani I."/>
            <person name="Anderson I."/>
            <person name="Woyke T."/>
        </authorList>
    </citation>
    <scope>NUCLEOTIDE SEQUENCE [LARGE SCALE GENOMIC DNA]</scope>
    <source>
        <strain evidence="10">DSM 18247 / JCM 13945 / KWC4</strain>
    </source>
</reference>
<dbReference type="InterPro" id="IPR050301">
    <property type="entry name" value="NTE"/>
</dbReference>
<dbReference type="SUPFAM" id="SSF52151">
    <property type="entry name" value="FabD/lysophospholipase-like"/>
    <property type="match status" value="1"/>
</dbReference>
<keyword evidence="10" id="KW-1185">Reference proteome</keyword>
<evidence type="ECO:0000256" key="6">
    <source>
        <dbReference type="PROSITE-ProRule" id="PRU01161"/>
    </source>
</evidence>
<sequence>MADIIVPRNPKRKGYANGYHYHRGGSDTSGSATSTGTTSSKSASSKTTSGTKSAESQSRKAPKFRESSISLYIDDQKAELNPKPLIINDSNYLPLRAVAELLHADVTWDSNTQSVTIVNKEISVVLQVGNNTAVNIPALVRAFIAEAGFEEPDGLISQEAMNLIGNFPFLGGNVRELKQVVREALIRSGGQIIRIAHLRFGSVRQPGARPKVALALGSGAARGAAHVGVIKVLEKAGIPIDMITGTSAMSFKESAICIQAGEKAARESLAAIARRLEELDTRKEIRP</sequence>
<proteinExistence type="predicted"/>
<dbReference type="STRING" id="717605.Theco_0788"/>
<feature type="compositionally biased region" description="Low complexity" evidence="7">
    <location>
        <begin position="26"/>
        <end position="54"/>
    </location>
</feature>